<evidence type="ECO:0000313" key="4">
    <source>
        <dbReference type="Proteomes" id="UP000002051"/>
    </source>
</evidence>
<dbReference type="EMBL" id="CM001223">
    <property type="protein sequence ID" value="KEH23436.1"/>
    <property type="molecule type" value="Genomic_DNA"/>
</dbReference>
<organism evidence="2 4">
    <name type="scientific">Medicago truncatula</name>
    <name type="common">Barrel medic</name>
    <name type="synonym">Medicago tribuloides</name>
    <dbReference type="NCBI Taxonomy" id="3880"/>
    <lineage>
        <taxon>Eukaryota</taxon>
        <taxon>Viridiplantae</taxon>
        <taxon>Streptophyta</taxon>
        <taxon>Embryophyta</taxon>
        <taxon>Tracheophyta</taxon>
        <taxon>Spermatophyta</taxon>
        <taxon>Magnoliopsida</taxon>
        <taxon>eudicotyledons</taxon>
        <taxon>Gunneridae</taxon>
        <taxon>Pentapetalae</taxon>
        <taxon>rosids</taxon>
        <taxon>fabids</taxon>
        <taxon>Fabales</taxon>
        <taxon>Fabaceae</taxon>
        <taxon>Papilionoideae</taxon>
        <taxon>50 kb inversion clade</taxon>
        <taxon>NPAAA clade</taxon>
        <taxon>Hologalegina</taxon>
        <taxon>IRL clade</taxon>
        <taxon>Trifolieae</taxon>
        <taxon>Medicago</taxon>
    </lineage>
</organism>
<feature type="transmembrane region" description="Helical" evidence="1">
    <location>
        <begin position="37"/>
        <end position="55"/>
    </location>
</feature>
<dbReference type="AlphaFoldDB" id="A0A072U215"/>
<evidence type="ECO:0000313" key="2">
    <source>
        <dbReference type="EMBL" id="KEH23436.1"/>
    </source>
</evidence>
<keyword evidence="1" id="KW-0472">Membrane</keyword>
<proteinExistence type="predicted"/>
<dbReference type="Proteomes" id="UP000002051">
    <property type="component" value="Unassembled WGS sequence"/>
</dbReference>
<keyword evidence="4" id="KW-1185">Reference proteome</keyword>
<reference evidence="2 4" key="2">
    <citation type="journal article" date="2014" name="BMC Genomics">
        <title>An improved genome release (version Mt4.0) for the model legume Medicago truncatula.</title>
        <authorList>
            <person name="Tang H."/>
            <person name="Krishnakumar V."/>
            <person name="Bidwell S."/>
            <person name="Rosen B."/>
            <person name="Chan A."/>
            <person name="Zhou S."/>
            <person name="Gentzbittel L."/>
            <person name="Childs K.L."/>
            <person name="Yandell M."/>
            <person name="Gundlach H."/>
            <person name="Mayer K.F."/>
            <person name="Schwartz D.C."/>
            <person name="Town C.D."/>
        </authorList>
    </citation>
    <scope>GENOME REANNOTATION</scope>
    <source>
        <strain evidence="2">A17</strain>
        <strain evidence="3 4">cv. Jemalong A17</strain>
    </source>
</reference>
<reference evidence="3" key="3">
    <citation type="submission" date="2015-04" db="UniProtKB">
        <authorList>
            <consortium name="EnsemblPlants"/>
        </authorList>
    </citation>
    <scope>IDENTIFICATION</scope>
    <source>
        <strain evidence="3">cv. Jemalong A17</strain>
    </source>
</reference>
<dbReference type="HOGENOM" id="CLU_2853137_0_0_1"/>
<gene>
    <name evidence="2" type="ordered locus">MTR_7g081685</name>
</gene>
<accession>A0A072U215</accession>
<protein>
    <submittedName>
        <fullName evidence="2">Transmembrane protein, putative</fullName>
    </submittedName>
</protein>
<keyword evidence="1 2" id="KW-0812">Transmembrane</keyword>
<evidence type="ECO:0000256" key="1">
    <source>
        <dbReference type="SAM" id="Phobius"/>
    </source>
</evidence>
<dbReference type="EnsemblPlants" id="KEH23436">
    <property type="protein sequence ID" value="KEH23436"/>
    <property type="gene ID" value="MTR_7g081685"/>
</dbReference>
<reference evidence="2 4" key="1">
    <citation type="journal article" date="2011" name="Nature">
        <title>The Medicago genome provides insight into the evolution of rhizobial symbioses.</title>
        <authorList>
            <person name="Young N.D."/>
            <person name="Debelle F."/>
            <person name="Oldroyd G.E."/>
            <person name="Geurts R."/>
            <person name="Cannon S.B."/>
            <person name="Udvardi M.K."/>
            <person name="Benedito V.A."/>
            <person name="Mayer K.F."/>
            <person name="Gouzy J."/>
            <person name="Schoof H."/>
            <person name="Van de Peer Y."/>
            <person name="Proost S."/>
            <person name="Cook D.R."/>
            <person name="Meyers B.C."/>
            <person name="Spannagl M."/>
            <person name="Cheung F."/>
            <person name="De Mita S."/>
            <person name="Krishnakumar V."/>
            <person name="Gundlach H."/>
            <person name="Zhou S."/>
            <person name="Mudge J."/>
            <person name="Bharti A.K."/>
            <person name="Murray J.D."/>
            <person name="Naoumkina M.A."/>
            <person name="Rosen B."/>
            <person name="Silverstein K.A."/>
            <person name="Tang H."/>
            <person name="Rombauts S."/>
            <person name="Zhao P.X."/>
            <person name="Zhou P."/>
            <person name="Barbe V."/>
            <person name="Bardou P."/>
            <person name="Bechner M."/>
            <person name="Bellec A."/>
            <person name="Berger A."/>
            <person name="Berges H."/>
            <person name="Bidwell S."/>
            <person name="Bisseling T."/>
            <person name="Choisne N."/>
            <person name="Couloux A."/>
            <person name="Denny R."/>
            <person name="Deshpande S."/>
            <person name="Dai X."/>
            <person name="Doyle J.J."/>
            <person name="Dudez A.M."/>
            <person name="Farmer A.D."/>
            <person name="Fouteau S."/>
            <person name="Franken C."/>
            <person name="Gibelin C."/>
            <person name="Gish J."/>
            <person name="Goldstein S."/>
            <person name="Gonzalez A.J."/>
            <person name="Green P.J."/>
            <person name="Hallab A."/>
            <person name="Hartog M."/>
            <person name="Hua A."/>
            <person name="Humphray S.J."/>
            <person name="Jeong D.H."/>
            <person name="Jing Y."/>
            <person name="Jocker A."/>
            <person name="Kenton S.M."/>
            <person name="Kim D.J."/>
            <person name="Klee K."/>
            <person name="Lai H."/>
            <person name="Lang C."/>
            <person name="Lin S."/>
            <person name="Macmil S.L."/>
            <person name="Magdelenat G."/>
            <person name="Matthews L."/>
            <person name="McCorrison J."/>
            <person name="Monaghan E.L."/>
            <person name="Mun J.H."/>
            <person name="Najar F.Z."/>
            <person name="Nicholson C."/>
            <person name="Noirot C."/>
            <person name="O'Bleness M."/>
            <person name="Paule C.R."/>
            <person name="Poulain J."/>
            <person name="Prion F."/>
            <person name="Qin B."/>
            <person name="Qu C."/>
            <person name="Retzel E.F."/>
            <person name="Riddle C."/>
            <person name="Sallet E."/>
            <person name="Samain S."/>
            <person name="Samson N."/>
            <person name="Sanders I."/>
            <person name="Saurat O."/>
            <person name="Scarpelli C."/>
            <person name="Schiex T."/>
            <person name="Segurens B."/>
            <person name="Severin A.J."/>
            <person name="Sherrier D.J."/>
            <person name="Shi R."/>
            <person name="Sims S."/>
            <person name="Singer S.R."/>
            <person name="Sinharoy S."/>
            <person name="Sterck L."/>
            <person name="Viollet A."/>
            <person name="Wang B.B."/>
            <person name="Wang K."/>
            <person name="Wang M."/>
            <person name="Wang X."/>
            <person name="Warfsmann J."/>
            <person name="Weissenbach J."/>
            <person name="White D.D."/>
            <person name="White J.D."/>
            <person name="Wiley G.B."/>
            <person name="Wincker P."/>
            <person name="Xing Y."/>
            <person name="Yang L."/>
            <person name="Yao Z."/>
            <person name="Ying F."/>
            <person name="Zhai J."/>
            <person name="Zhou L."/>
            <person name="Zuber A."/>
            <person name="Denarie J."/>
            <person name="Dixon R.A."/>
            <person name="May G.D."/>
            <person name="Schwartz D.C."/>
            <person name="Rogers J."/>
            <person name="Quetier F."/>
            <person name="Town C.D."/>
            <person name="Roe B.A."/>
        </authorList>
    </citation>
    <scope>NUCLEOTIDE SEQUENCE [LARGE SCALE GENOMIC DNA]</scope>
    <source>
        <strain evidence="2">A17</strain>
        <strain evidence="3 4">cv. Jemalong A17</strain>
    </source>
</reference>
<keyword evidence="1" id="KW-1133">Transmembrane helix</keyword>
<sequence>MHVGYYMRGEESPIVRLEIVISEGLSRNLRMIMGNPWVGIIALFPIPAFVKIYLYPNSYLCGQHL</sequence>
<name>A0A072U215_MEDTR</name>
<evidence type="ECO:0000313" key="3">
    <source>
        <dbReference type="EnsemblPlants" id="KEH23436"/>
    </source>
</evidence>